<protein>
    <recommendedName>
        <fullName evidence="3">Secreted protein</fullName>
    </recommendedName>
</protein>
<dbReference type="AlphaFoldDB" id="A0AAV4P035"/>
<accession>A0AAV4P035</accession>
<name>A0AAV4P035_CAEEX</name>
<dbReference type="Proteomes" id="UP001054945">
    <property type="component" value="Unassembled WGS sequence"/>
</dbReference>
<comment type="caution">
    <text evidence="1">The sequence shown here is derived from an EMBL/GenBank/DDBJ whole genome shotgun (WGS) entry which is preliminary data.</text>
</comment>
<gene>
    <name evidence="1" type="ORF">CEXT_363941</name>
</gene>
<proteinExistence type="predicted"/>
<dbReference type="EMBL" id="BPLR01021342">
    <property type="protein sequence ID" value="GIX88617.1"/>
    <property type="molecule type" value="Genomic_DNA"/>
</dbReference>
<reference evidence="1 2" key="1">
    <citation type="submission" date="2021-06" db="EMBL/GenBank/DDBJ databases">
        <title>Caerostris extrusa draft genome.</title>
        <authorList>
            <person name="Kono N."/>
            <person name="Arakawa K."/>
        </authorList>
    </citation>
    <scope>NUCLEOTIDE SEQUENCE [LARGE SCALE GENOMIC DNA]</scope>
</reference>
<keyword evidence="2" id="KW-1185">Reference proteome</keyword>
<evidence type="ECO:0000313" key="1">
    <source>
        <dbReference type="EMBL" id="GIX88617.1"/>
    </source>
</evidence>
<evidence type="ECO:0008006" key="3">
    <source>
        <dbReference type="Google" id="ProtNLM"/>
    </source>
</evidence>
<evidence type="ECO:0000313" key="2">
    <source>
        <dbReference type="Proteomes" id="UP001054945"/>
    </source>
</evidence>
<organism evidence="1 2">
    <name type="scientific">Caerostris extrusa</name>
    <name type="common">Bark spider</name>
    <name type="synonym">Caerostris bankana</name>
    <dbReference type="NCBI Taxonomy" id="172846"/>
    <lineage>
        <taxon>Eukaryota</taxon>
        <taxon>Metazoa</taxon>
        <taxon>Ecdysozoa</taxon>
        <taxon>Arthropoda</taxon>
        <taxon>Chelicerata</taxon>
        <taxon>Arachnida</taxon>
        <taxon>Araneae</taxon>
        <taxon>Araneomorphae</taxon>
        <taxon>Entelegynae</taxon>
        <taxon>Araneoidea</taxon>
        <taxon>Araneidae</taxon>
        <taxon>Caerostris</taxon>
    </lineage>
</organism>
<sequence>MSSYVWNAIRASAFAQLMAPTRELCVRRSALVCSGDAYRLVTCIAKYFLSHLFACGRAYSLDRCLIRPVRFECISTNA</sequence>